<dbReference type="Proteomes" id="UP000013165">
    <property type="component" value="Unassembled WGS sequence"/>
</dbReference>
<dbReference type="Pfam" id="PF11799">
    <property type="entry name" value="IMS_C"/>
    <property type="match status" value="1"/>
</dbReference>
<dbReference type="Gene3D" id="1.10.150.20">
    <property type="entry name" value="5' to 3' exonuclease, C-terminal subdomain"/>
    <property type="match status" value="1"/>
</dbReference>
<dbReference type="GO" id="GO:0009432">
    <property type="term" value="P:SOS response"/>
    <property type="evidence" value="ECO:0007669"/>
    <property type="project" value="UniProtKB-KW"/>
</dbReference>
<dbReference type="InterPro" id="IPR024728">
    <property type="entry name" value="PolY_HhH_motif"/>
</dbReference>
<gene>
    <name evidence="8" type="ORF">J057_00774</name>
</gene>
<dbReference type="EMBL" id="APLQ01000005">
    <property type="protein sequence ID" value="ENO17154.1"/>
    <property type="molecule type" value="Genomic_DNA"/>
</dbReference>
<dbReference type="HOGENOM" id="CLU_012348_3_1_6"/>
<dbReference type="InterPro" id="IPR043128">
    <property type="entry name" value="Rev_trsase/Diguanyl_cyclase"/>
</dbReference>
<dbReference type="InterPro" id="IPR017961">
    <property type="entry name" value="DNA_pol_Y-fam_little_finger"/>
</dbReference>
<evidence type="ECO:0000256" key="3">
    <source>
        <dbReference type="ARBA" id="ARBA00023199"/>
    </source>
</evidence>
<dbReference type="Pfam" id="PF00817">
    <property type="entry name" value="IMS"/>
    <property type="match status" value="1"/>
</dbReference>
<keyword evidence="5" id="KW-0742">SOS response</keyword>
<sequence>MNTLQAFSPALEVYSIDEMFLQLDGLPEQGNDLGHRIKEKVWQHVRIPVGVGIAPTKTLAKLANRAAKTIPKCNGVCVLDEPHKWEWLLRRLPITEIWGIGKRMALRLADLGIQSGWELATAHPKTVRRRCNINVERTIEELNGRSCLELEELPPDKKQIYCTRSFGSRASTLQPIQEAVALYASRAVDKLRSQRGLVTTIHVFLHTSPFEPNYYSASTTAQLPYPTDDVRLVASLARRTVANLYKPGREYVKAGVGLIEIQGRRHHQFDCLSTGQSEQADRVMSALEAVKRRYGKGAVFLASQGVQQPWAMRQHHRSPEYTTQWSDLPAVS</sequence>
<feature type="domain" description="UmuC" evidence="7">
    <location>
        <begin position="1"/>
        <end position="101"/>
    </location>
</feature>
<dbReference type="GO" id="GO:0005829">
    <property type="term" value="C:cytosol"/>
    <property type="evidence" value="ECO:0007669"/>
    <property type="project" value="TreeGrafter"/>
</dbReference>
<dbReference type="PANTHER" id="PTHR11076">
    <property type="entry name" value="DNA REPAIR POLYMERASE UMUC / TRANSFERASE FAMILY MEMBER"/>
    <property type="match status" value="1"/>
</dbReference>
<evidence type="ECO:0000256" key="6">
    <source>
        <dbReference type="SAM" id="MobiDB-lite"/>
    </source>
</evidence>
<evidence type="ECO:0000256" key="4">
    <source>
        <dbReference type="ARBA" id="ARBA00023204"/>
    </source>
</evidence>
<dbReference type="InterPro" id="IPR001126">
    <property type="entry name" value="UmuC"/>
</dbReference>
<evidence type="ECO:0000256" key="5">
    <source>
        <dbReference type="ARBA" id="ARBA00023236"/>
    </source>
</evidence>
<dbReference type="Pfam" id="PF11798">
    <property type="entry name" value="IMS_HHH"/>
    <property type="match status" value="1"/>
</dbReference>
<proteinExistence type="inferred from homology"/>
<dbReference type="InterPro" id="IPR050116">
    <property type="entry name" value="DNA_polymerase-Y"/>
</dbReference>
<dbReference type="GO" id="GO:0003887">
    <property type="term" value="F:DNA-directed DNA polymerase activity"/>
    <property type="evidence" value="ECO:0007669"/>
    <property type="project" value="TreeGrafter"/>
</dbReference>
<dbReference type="GO" id="GO:0006281">
    <property type="term" value="P:DNA repair"/>
    <property type="evidence" value="ECO:0007669"/>
    <property type="project" value="UniProtKB-KW"/>
</dbReference>
<evidence type="ECO:0000259" key="7">
    <source>
        <dbReference type="PROSITE" id="PS50173"/>
    </source>
</evidence>
<dbReference type="PATRIC" id="fig|626887.3.peg.144"/>
<dbReference type="SUPFAM" id="SSF56672">
    <property type="entry name" value="DNA/RNA polymerases"/>
    <property type="match status" value="1"/>
</dbReference>
<evidence type="ECO:0000313" key="9">
    <source>
        <dbReference type="Proteomes" id="UP000013165"/>
    </source>
</evidence>
<dbReference type="OrthoDB" id="9808813at2"/>
<keyword evidence="9" id="KW-1185">Reference proteome</keyword>
<dbReference type="eggNOG" id="COG0389">
    <property type="taxonomic scope" value="Bacteria"/>
</dbReference>
<name>N6WA98_9GAMM</name>
<reference evidence="8 9" key="1">
    <citation type="journal article" date="2013" name="Genome Announc.">
        <title>Genome Sequence of the Polycyclic Aromatic Hydrocarbon-Degrading Bacterium Strain Marinobacter nanhaiticus D15-8WT.</title>
        <authorList>
            <person name="Cui Z."/>
            <person name="Gao W."/>
            <person name="Li Q."/>
            <person name="Xu G."/>
            <person name="Zheng L."/>
        </authorList>
    </citation>
    <scope>NUCLEOTIDE SEQUENCE [LARGE SCALE GENOMIC DNA]</scope>
    <source>
        <strain evidence="8 9">D15-8W</strain>
    </source>
</reference>
<keyword evidence="3" id="KW-0741">SOS mutagenesis</keyword>
<protein>
    <submittedName>
        <fullName evidence="8">Y-family DNA polymerase</fullName>
    </submittedName>
</protein>
<dbReference type="STRING" id="626887.J057_00774"/>
<dbReference type="AlphaFoldDB" id="N6WA98"/>
<dbReference type="Pfam" id="PF13438">
    <property type="entry name" value="DUF4113"/>
    <property type="match status" value="1"/>
</dbReference>
<evidence type="ECO:0000313" key="8">
    <source>
        <dbReference type="EMBL" id="ENO17154.1"/>
    </source>
</evidence>
<comment type="caution">
    <text evidence="8">The sequence shown here is derived from an EMBL/GenBank/DDBJ whole genome shotgun (WGS) entry which is preliminary data.</text>
</comment>
<evidence type="ECO:0000256" key="1">
    <source>
        <dbReference type="ARBA" id="ARBA00010945"/>
    </source>
</evidence>
<dbReference type="CDD" id="cd01700">
    <property type="entry name" value="PolY_Pol_V_umuC"/>
    <property type="match status" value="1"/>
</dbReference>
<evidence type="ECO:0000256" key="2">
    <source>
        <dbReference type="ARBA" id="ARBA00022763"/>
    </source>
</evidence>
<comment type="similarity">
    <text evidence="1">Belongs to the DNA polymerase type-Y family.</text>
</comment>
<accession>N6WA98</accession>
<organism evidence="8 9">
    <name type="scientific">Marinobacter nanhaiticus D15-8W</name>
    <dbReference type="NCBI Taxonomy" id="626887"/>
    <lineage>
        <taxon>Bacteria</taxon>
        <taxon>Pseudomonadati</taxon>
        <taxon>Pseudomonadota</taxon>
        <taxon>Gammaproteobacteria</taxon>
        <taxon>Pseudomonadales</taxon>
        <taxon>Marinobacteraceae</taxon>
        <taxon>Marinobacter</taxon>
    </lineage>
</organism>
<dbReference type="GO" id="GO:0003684">
    <property type="term" value="F:damaged DNA binding"/>
    <property type="evidence" value="ECO:0007669"/>
    <property type="project" value="InterPro"/>
</dbReference>
<keyword evidence="2" id="KW-0227">DNA damage</keyword>
<dbReference type="PROSITE" id="PS50173">
    <property type="entry name" value="UMUC"/>
    <property type="match status" value="1"/>
</dbReference>
<dbReference type="GO" id="GO:0042276">
    <property type="term" value="P:error-prone translesion synthesis"/>
    <property type="evidence" value="ECO:0007669"/>
    <property type="project" value="TreeGrafter"/>
</dbReference>
<keyword evidence="4" id="KW-0234">DNA repair</keyword>
<dbReference type="PANTHER" id="PTHR11076:SF34">
    <property type="entry name" value="PROTEIN UMUC"/>
    <property type="match status" value="1"/>
</dbReference>
<dbReference type="InterPro" id="IPR025188">
    <property type="entry name" value="DUF4113"/>
</dbReference>
<feature type="region of interest" description="Disordered" evidence="6">
    <location>
        <begin position="311"/>
        <end position="332"/>
    </location>
</feature>
<dbReference type="Gene3D" id="3.30.70.270">
    <property type="match status" value="1"/>
</dbReference>
<dbReference type="InterPro" id="IPR043502">
    <property type="entry name" value="DNA/RNA_pol_sf"/>
</dbReference>